<dbReference type="RefSeq" id="WP_147162805.1">
    <property type="nucleotide sequence ID" value="NZ_BJZO01000015.1"/>
</dbReference>
<dbReference type="AlphaFoldDB" id="A0A512H5N1"/>
<dbReference type="GO" id="GO:1902201">
    <property type="term" value="P:negative regulation of bacterial-type flagellum-dependent cell motility"/>
    <property type="evidence" value="ECO:0007669"/>
    <property type="project" value="TreeGrafter"/>
</dbReference>
<dbReference type="InterPro" id="IPR029787">
    <property type="entry name" value="Nucleotide_cyclase"/>
</dbReference>
<dbReference type="InterPro" id="IPR000160">
    <property type="entry name" value="GGDEF_dom"/>
</dbReference>
<evidence type="ECO:0000313" key="6">
    <source>
        <dbReference type="EMBL" id="GEO80757.1"/>
    </source>
</evidence>
<dbReference type="InterPro" id="IPR050469">
    <property type="entry name" value="Diguanylate_Cyclase"/>
</dbReference>
<dbReference type="PANTHER" id="PTHR45138:SF9">
    <property type="entry name" value="DIGUANYLATE CYCLASE DGCM-RELATED"/>
    <property type="match status" value="1"/>
</dbReference>
<dbReference type="SUPFAM" id="SSF55785">
    <property type="entry name" value="PYP-like sensor domain (PAS domain)"/>
    <property type="match status" value="1"/>
</dbReference>
<dbReference type="SMART" id="SM00267">
    <property type="entry name" value="GGDEF"/>
    <property type="match status" value="1"/>
</dbReference>
<dbReference type="GO" id="GO:0005886">
    <property type="term" value="C:plasma membrane"/>
    <property type="evidence" value="ECO:0007669"/>
    <property type="project" value="TreeGrafter"/>
</dbReference>
<dbReference type="SUPFAM" id="SSF55073">
    <property type="entry name" value="Nucleotide cyclase"/>
    <property type="match status" value="1"/>
</dbReference>
<proteinExistence type="predicted"/>
<dbReference type="InterPro" id="IPR000014">
    <property type="entry name" value="PAS"/>
</dbReference>
<feature type="domain" description="PAS" evidence="3">
    <location>
        <begin position="16"/>
        <end position="54"/>
    </location>
</feature>
<evidence type="ECO:0000256" key="2">
    <source>
        <dbReference type="ARBA" id="ARBA00034247"/>
    </source>
</evidence>
<feature type="domain" description="GGDEF" evidence="5">
    <location>
        <begin position="184"/>
        <end position="321"/>
    </location>
</feature>
<dbReference type="EC" id="2.7.7.65" evidence="1"/>
<dbReference type="Proteomes" id="UP000321567">
    <property type="component" value="Unassembled WGS sequence"/>
</dbReference>
<gene>
    <name evidence="6" type="ORF">ROR02_08880</name>
</gene>
<keyword evidence="7" id="KW-1185">Reference proteome</keyword>
<dbReference type="PROSITE" id="PS50113">
    <property type="entry name" value="PAC"/>
    <property type="match status" value="1"/>
</dbReference>
<evidence type="ECO:0000313" key="7">
    <source>
        <dbReference type="Proteomes" id="UP000321567"/>
    </source>
</evidence>
<dbReference type="CDD" id="cd00130">
    <property type="entry name" value="PAS"/>
    <property type="match status" value="1"/>
</dbReference>
<comment type="catalytic activity">
    <reaction evidence="2">
        <text>2 GTP = 3',3'-c-di-GMP + 2 diphosphate</text>
        <dbReference type="Rhea" id="RHEA:24898"/>
        <dbReference type="ChEBI" id="CHEBI:33019"/>
        <dbReference type="ChEBI" id="CHEBI:37565"/>
        <dbReference type="ChEBI" id="CHEBI:58805"/>
        <dbReference type="EC" id="2.7.7.65"/>
    </reaction>
</comment>
<dbReference type="GO" id="GO:0043709">
    <property type="term" value="P:cell adhesion involved in single-species biofilm formation"/>
    <property type="evidence" value="ECO:0007669"/>
    <property type="project" value="TreeGrafter"/>
</dbReference>
<evidence type="ECO:0000259" key="5">
    <source>
        <dbReference type="PROSITE" id="PS50887"/>
    </source>
</evidence>
<dbReference type="InterPro" id="IPR043128">
    <property type="entry name" value="Rev_trsase/Diguanyl_cyclase"/>
</dbReference>
<dbReference type="CDD" id="cd01949">
    <property type="entry name" value="GGDEF"/>
    <property type="match status" value="1"/>
</dbReference>
<reference evidence="6 7" key="1">
    <citation type="submission" date="2019-07" db="EMBL/GenBank/DDBJ databases">
        <title>Whole genome shotgun sequence of Rhodospirillum oryzae NBRC 107573.</title>
        <authorList>
            <person name="Hosoyama A."/>
            <person name="Uohara A."/>
            <person name="Ohji S."/>
            <person name="Ichikawa N."/>
        </authorList>
    </citation>
    <scope>NUCLEOTIDE SEQUENCE [LARGE SCALE GENOMIC DNA]</scope>
    <source>
        <strain evidence="6 7">NBRC 107573</strain>
    </source>
</reference>
<evidence type="ECO:0000259" key="3">
    <source>
        <dbReference type="PROSITE" id="PS50112"/>
    </source>
</evidence>
<comment type="caution">
    <text evidence="6">The sequence shown here is derived from an EMBL/GenBank/DDBJ whole genome shotgun (WGS) entry which is preliminary data.</text>
</comment>
<dbReference type="PROSITE" id="PS50887">
    <property type="entry name" value="GGDEF"/>
    <property type="match status" value="1"/>
</dbReference>
<dbReference type="Gene3D" id="3.30.70.270">
    <property type="match status" value="1"/>
</dbReference>
<dbReference type="OrthoDB" id="9812260at2"/>
<evidence type="ECO:0000259" key="4">
    <source>
        <dbReference type="PROSITE" id="PS50113"/>
    </source>
</evidence>
<dbReference type="PROSITE" id="PS50112">
    <property type="entry name" value="PAS"/>
    <property type="match status" value="1"/>
</dbReference>
<sequence length="326" mass="35479">MYTEGYMDLGRTFAIRLMQHLVVPTFVLDAERRVLIWNRACERLTGVAATELLGTRHHWQAFYDTPRYCLADTLVLGRTDHLAQLYDSHTLPSDHTLGLSAENWCVMPRAGRRLYLAIDAGPIYSEDGKLVAVVETLRDMTETKLAQMALHSLANRDGLTGLANRRAFDTAIEADCRAATQDGTPLALLLADVDHFKAFNDTYGHQKGDDCLRTVAHTLESQIFRANDLAARYGGEEFAILLPGVDLEGALQVAERLRGALSDQAVPHAGAPGAGVVTMSIGLAAGIPAPDMTPKDLIDIADRALYEAKNSGRNRVVGVSLTPASI</sequence>
<dbReference type="FunFam" id="3.30.70.270:FF:000001">
    <property type="entry name" value="Diguanylate cyclase domain protein"/>
    <property type="match status" value="1"/>
</dbReference>
<dbReference type="InterPro" id="IPR035965">
    <property type="entry name" value="PAS-like_dom_sf"/>
</dbReference>
<dbReference type="Gene3D" id="3.30.450.20">
    <property type="entry name" value="PAS domain"/>
    <property type="match status" value="1"/>
</dbReference>
<name>A0A512H5N1_9PROT</name>
<accession>A0A512H5N1</accession>
<protein>
    <recommendedName>
        <fullName evidence="1">diguanylate cyclase</fullName>
        <ecNumber evidence="1">2.7.7.65</ecNumber>
    </recommendedName>
</protein>
<evidence type="ECO:0000256" key="1">
    <source>
        <dbReference type="ARBA" id="ARBA00012528"/>
    </source>
</evidence>
<dbReference type="GO" id="GO:0006355">
    <property type="term" value="P:regulation of DNA-templated transcription"/>
    <property type="evidence" value="ECO:0007669"/>
    <property type="project" value="InterPro"/>
</dbReference>
<dbReference type="EMBL" id="BJZO01000015">
    <property type="protein sequence ID" value="GEO80757.1"/>
    <property type="molecule type" value="Genomic_DNA"/>
</dbReference>
<dbReference type="InterPro" id="IPR000700">
    <property type="entry name" value="PAS-assoc_C"/>
</dbReference>
<dbReference type="InterPro" id="IPR013767">
    <property type="entry name" value="PAS_fold"/>
</dbReference>
<organism evidence="6 7">
    <name type="scientific">Pararhodospirillum oryzae</name>
    <dbReference type="NCBI Taxonomy" id="478448"/>
    <lineage>
        <taxon>Bacteria</taxon>
        <taxon>Pseudomonadati</taxon>
        <taxon>Pseudomonadota</taxon>
        <taxon>Alphaproteobacteria</taxon>
        <taxon>Rhodospirillales</taxon>
        <taxon>Rhodospirillaceae</taxon>
        <taxon>Pararhodospirillum</taxon>
    </lineage>
</organism>
<feature type="domain" description="PAC" evidence="4">
    <location>
        <begin position="99"/>
        <end position="152"/>
    </location>
</feature>
<dbReference type="Pfam" id="PF00989">
    <property type="entry name" value="PAS"/>
    <property type="match status" value="1"/>
</dbReference>
<dbReference type="Pfam" id="PF00990">
    <property type="entry name" value="GGDEF"/>
    <property type="match status" value="1"/>
</dbReference>
<dbReference type="NCBIfam" id="TIGR00254">
    <property type="entry name" value="GGDEF"/>
    <property type="match status" value="1"/>
</dbReference>
<dbReference type="GO" id="GO:0052621">
    <property type="term" value="F:diguanylate cyclase activity"/>
    <property type="evidence" value="ECO:0007669"/>
    <property type="project" value="UniProtKB-EC"/>
</dbReference>
<dbReference type="SMART" id="SM00091">
    <property type="entry name" value="PAS"/>
    <property type="match status" value="1"/>
</dbReference>
<dbReference type="PANTHER" id="PTHR45138">
    <property type="entry name" value="REGULATORY COMPONENTS OF SENSORY TRANSDUCTION SYSTEM"/>
    <property type="match status" value="1"/>
</dbReference>